<reference evidence="1" key="2">
    <citation type="submission" date="2025-03" db="EMBL/GenBank/DDBJ databases">
        <authorList>
            <consortium name="ELIXIR-Norway"/>
            <consortium name="Elixir Norway"/>
        </authorList>
    </citation>
    <scope>NUCLEOTIDE SEQUENCE</scope>
</reference>
<accession>A0AC59ZK42</accession>
<proteinExistence type="predicted"/>
<evidence type="ECO:0000313" key="2">
    <source>
        <dbReference type="Proteomes" id="UP001162501"/>
    </source>
</evidence>
<evidence type="ECO:0000313" key="1">
    <source>
        <dbReference type="EMBL" id="CAN0446797.1"/>
    </source>
</evidence>
<sequence>MATARRKLLQSRQVGTLLIFLCLSVGGAATIRYSVAEEMESGSFVANVAKDLGLEVGKLAARGARLVSEGNKLHFRLHRKTGDLFVKEKLDRESLCGKADPCVLHFEVVLVEPLQSFRVEVRVFDINDNAPVFLNKEPLLRIPESTPLGSRFPLQSAQDLDVGLNGLQNYTLSANEYFHLHTRFRSHGPKYAELVLDKPLDREEQPEVNMTITAVDGGSPPKSGTAHIRVEVLDVNDHVPQFSRLVYRAQVPENSANGSLVATVTATDLDEGSNKEITYSLAQNPEVILQTFQINSETGEVRLRGPLDFEAIETYDIDIQATDGGGLSAHSKVLVEVVDVNDNPPEVTVSSVSSPLPEDSPLQTVVALFSIRDRDIRVGGKITCFLKEDLPFAVKPTFRNSYSLVTDRGLDREEVSGYNITLVAMDTGPPTLSSETHNITVLVSDVNDNAPAFTQTSYTLWVRENNSPALHIGSVSATDTDAGANAQVTYSLLPPPDPHVPLASLVSINPDNGHLFVLTSLDYEALRAFEFRVGAADRGSPALSSQALVRVLVADANDNAPFVLYPLQNASAPCTELVPRAAEPGYLVTKVVAVDGDAGQNAWLSYQLLKATEPGLFGVDGKKYPDLVQDKVLDREEQSEFSLTLMALDGGSPPRSGTSMVRILILDVNDNAPEFVHTPYEVQVLENSPLGSLILTVLARDVDAGSFGTVSYSLFQASEEIKQTFSINEVTGEIRLTKKLDFEKIKSYHPELRLTLTALDGGSPPRSGTTEIQILVLDSNDNAPEFAQEFYEAQVPENSSLGSLVITVSARDLDAASFGEVSYALFQVDDVNEPFEINANTGEIRLKKKLDFEEFQSYQLRLTLTAVDGGSPPKTGTSQVLIIVLDINDNAPEFAQQLYQVQVPENSPTGSLVITVSARDLDAGIHGELSYSFFQSSNHVIQAFEINTVTGDIRLKKKEEKAEYNITITVTDMGTPRLKTEHNITVLVSDVNDNAPAFTQTSYTLWVRENNSPALHIGSVSATDTDAGANAQVTYSLLPPPDPHVPLASLVSINPDNGHLFVLTSLDREEVPEVSLILTALDGGSPPRSGTTMVRILVLDTNDNAPEFVQPLYKVQLCEDSPVGSLVVTVSARDLDTGSNGEIVYAFFYATERILKTFQINPRSGSVYLKAELNYEVMQTYTLTIQAKDGGGLSGKCTVVVQVTDINDNPPELLMSSLTSPIKENSLETVVAVFRIRDRDSGNNAKMVCYIQDDLPFVLKPSVENYYTLVTDSPLDREERAELTLTAQDGGSPPRSGTANVYIEVIDINDNAPEFEQPFYRINIPEDSPKGFLVVKVSATDVDIGVNGEISYSLSQASEDTSKTFEINAMTGEIRLKTQLDFETTQSYEVNIEARDTGSLSGKSLDGGSPPRYGTTQVRIEVMDINDNAPQFQQLLYKVNIPENSPVGSLVVTVSASDVDSGLYGKISYAFFQPSEDISKTLEVNPKTGEIRLRKQVDFETVLFYEVDVKATDGGGLSGKCTLLLQVVDVNDNPPEVTVSALTSPIPENTPEIVVAVFNTDAGANAQVTYSLLPPPDPHVPLASLVSINPDNGHLFVLTSLDYEALRAFEFRVGAADRGSPALSSQALVRVLVADANDNAPFPPLSASVTLHVLLVDGFLQPYLPPPEAEAAAAAPADPLTVYLVVALASVSSLFLFSVLVFVAVRLCRRGEAGSAGRCPVPEGHFPGHLVDVSGTGTLSQSYQYEVCLMGGTGTNEFKFLKPIIPNLPVQDTGRHIGEHENFRNSFGLNLQ</sequence>
<dbReference type="Proteomes" id="UP001162501">
    <property type="component" value="Chromosome 3"/>
</dbReference>
<name>A0AC59ZK42_RANTA</name>
<reference evidence="1" key="1">
    <citation type="submission" date="2023-05" db="EMBL/GenBank/DDBJ databases">
        <authorList>
            <consortium name="ELIXIR-Norway"/>
        </authorList>
    </citation>
    <scope>NUCLEOTIDE SEQUENCE</scope>
</reference>
<protein>
    <submittedName>
        <fullName evidence="1">Uncharacterized protein</fullName>
    </submittedName>
</protein>
<dbReference type="EMBL" id="OX596087">
    <property type="protein sequence ID" value="CAN0446797.1"/>
    <property type="molecule type" value="Genomic_DNA"/>
</dbReference>
<organism evidence="1 2">
    <name type="scientific">Rangifer tarandus platyrhynchus</name>
    <name type="common">Svalbard reindeer</name>
    <dbReference type="NCBI Taxonomy" id="3082113"/>
    <lineage>
        <taxon>Eukaryota</taxon>
        <taxon>Metazoa</taxon>
        <taxon>Chordata</taxon>
        <taxon>Craniata</taxon>
        <taxon>Vertebrata</taxon>
        <taxon>Euteleostomi</taxon>
        <taxon>Mammalia</taxon>
        <taxon>Eutheria</taxon>
        <taxon>Laurasiatheria</taxon>
        <taxon>Artiodactyla</taxon>
        <taxon>Ruminantia</taxon>
        <taxon>Pecora</taxon>
        <taxon>Cervidae</taxon>
        <taxon>Odocoileinae</taxon>
        <taxon>Rangifer</taxon>
    </lineage>
</organism>
<gene>
    <name evidence="1" type="ORF">MRATA1EN22A_LOCUS19417</name>
</gene>